<organism evidence="2">
    <name type="scientific">Rhizophora mucronata</name>
    <name type="common">Asiatic mangrove</name>
    <dbReference type="NCBI Taxonomy" id="61149"/>
    <lineage>
        <taxon>Eukaryota</taxon>
        <taxon>Viridiplantae</taxon>
        <taxon>Streptophyta</taxon>
        <taxon>Embryophyta</taxon>
        <taxon>Tracheophyta</taxon>
        <taxon>Spermatophyta</taxon>
        <taxon>Magnoliopsida</taxon>
        <taxon>eudicotyledons</taxon>
        <taxon>Gunneridae</taxon>
        <taxon>Pentapetalae</taxon>
        <taxon>rosids</taxon>
        <taxon>fabids</taxon>
        <taxon>Malpighiales</taxon>
        <taxon>Rhizophoraceae</taxon>
        <taxon>Rhizophora</taxon>
    </lineage>
</organism>
<protein>
    <submittedName>
        <fullName evidence="2">Uncharacterized protein</fullName>
    </submittedName>
</protein>
<keyword evidence="1" id="KW-0812">Transmembrane</keyword>
<feature type="transmembrane region" description="Helical" evidence="1">
    <location>
        <begin position="6"/>
        <end position="29"/>
    </location>
</feature>
<keyword evidence="1" id="KW-0472">Membrane</keyword>
<keyword evidence="1" id="KW-1133">Transmembrane helix</keyword>
<proteinExistence type="predicted"/>
<evidence type="ECO:0000313" key="2">
    <source>
        <dbReference type="EMBL" id="MBX56837.1"/>
    </source>
</evidence>
<dbReference type="EMBL" id="GGEC01076353">
    <property type="protein sequence ID" value="MBX56837.1"/>
    <property type="molecule type" value="Transcribed_RNA"/>
</dbReference>
<reference evidence="2" key="1">
    <citation type="submission" date="2018-02" db="EMBL/GenBank/DDBJ databases">
        <title>Rhizophora mucronata_Transcriptome.</title>
        <authorList>
            <person name="Meera S.P."/>
            <person name="Sreeshan A."/>
            <person name="Augustine A."/>
        </authorList>
    </citation>
    <scope>NUCLEOTIDE SEQUENCE</scope>
    <source>
        <tissue evidence="2">Leaf</tissue>
    </source>
</reference>
<dbReference type="AlphaFoldDB" id="A0A2P2PQ21"/>
<sequence length="44" mass="4976">MYLEQGAIRCAGWLLHEALALMMISLWVLPLDQIISVFRSTEGV</sequence>
<accession>A0A2P2PQ21</accession>
<evidence type="ECO:0000256" key="1">
    <source>
        <dbReference type="SAM" id="Phobius"/>
    </source>
</evidence>
<name>A0A2P2PQ21_RHIMU</name>